<name>A0AAW0U568_SCYPA</name>
<evidence type="ECO:0000259" key="5">
    <source>
        <dbReference type="PROSITE" id="PS00623"/>
    </source>
</evidence>
<feature type="binding site" evidence="2">
    <location>
        <position position="90"/>
    </location>
    <ligand>
        <name>FAD</name>
        <dbReference type="ChEBI" id="CHEBI:57692"/>
    </ligand>
</feature>
<organism evidence="7 8">
    <name type="scientific">Scylla paramamosain</name>
    <name type="common">Mud crab</name>
    <dbReference type="NCBI Taxonomy" id="85552"/>
    <lineage>
        <taxon>Eukaryota</taxon>
        <taxon>Metazoa</taxon>
        <taxon>Ecdysozoa</taxon>
        <taxon>Arthropoda</taxon>
        <taxon>Crustacea</taxon>
        <taxon>Multicrustacea</taxon>
        <taxon>Malacostraca</taxon>
        <taxon>Eumalacostraca</taxon>
        <taxon>Eucarida</taxon>
        <taxon>Decapoda</taxon>
        <taxon>Pleocyemata</taxon>
        <taxon>Brachyura</taxon>
        <taxon>Eubrachyura</taxon>
        <taxon>Portunoidea</taxon>
        <taxon>Portunidae</taxon>
        <taxon>Portuninae</taxon>
        <taxon>Scylla</taxon>
    </lineage>
</organism>
<protein>
    <recommendedName>
        <fullName evidence="5 6">Glucose-methanol-choline oxidoreductase N-terminal domain-containing protein</fullName>
    </recommendedName>
</protein>
<dbReference type="GO" id="GO:0016614">
    <property type="term" value="F:oxidoreductase activity, acting on CH-OH group of donors"/>
    <property type="evidence" value="ECO:0007669"/>
    <property type="project" value="InterPro"/>
</dbReference>
<dbReference type="Pfam" id="PF05199">
    <property type="entry name" value="GMC_oxred_C"/>
    <property type="match status" value="1"/>
</dbReference>
<dbReference type="PIRSF" id="PIRSF000137">
    <property type="entry name" value="Alcohol_oxidase"/>
    <property type="match status" value="1"/>
</dbReference>
<dbReference type="PANTHER" id="PTHR11552">
    <property type="entry name" value="GLUCOSE-METHANOL-CHOLINE GMC OXIDOREDUCTASE"/>
    <property type="match status" value="1"/>
</dbReference>
<keyword evidence="2 3" id="KW-0274">FAD</keyword>
<dbReference type="Pfam" id="PF00732">
    <property type="entry name" value="GMC_oxred_N"/>
    <property type="match status" value="1"/>
</dbReference>
<evidence type="ECO:0000313" key="8">
    <source>
        <dbReference type="Proteomes" id="UP001487740"/>
    </source>
</evidence>
<dbReference type="Gene3D" id="3.30.560.10">
    <property type="entry name" value="Glucose Oxidase, domain 3"/>
    <property type="match status" value="1"/>
</dbReference>
<comment type="cofactor">
    <cofactor evidence="2">
        <name>FAD</name>
        <dbReference type="ChEBI" id="CHEBI:57692"/>
    </cofactor>
</comment>
<feature type="domain" description="Glucose-methanol-choline oxidoreductase N-terminal" evidence="5">
    <location>
        <begin position="88"/>
        <end position="111"/>
    </location>
</feature>
<dbReference type="Proteomes" id="UP001487740">
    <property type="component" value="Unassembled WGS sequence"/>
</dbReference>
<dbReference type="PROSITE" id="PS00624">
    <property type="entry name" value="GMC_OXRED_2"/>
    <property type="match status" value="1"/>
</dbReference>
<sequence length="599" mass="65249">MHQLSVWTYDYLVVGGGSAGSVVAARLSEEANVTVALLEAGGHETQLSQVPGLAMDLQLSEMDWQYRAHPSTTSCLGMKDNRCNLPRGRVVGGSSSINYMLYVRGNKLDYDHWEALGNPGWGFLDVLPFFRKSEGNMDFATDPNFHGTKGLLTVEAAPWTTRLAHTFLQAGLELGYPVLDVNAASQEGFMVPHGFLRRGGRCSNAKAFLRPASRRRNLHVALNTLVKKVVINPSTRRALGVEIDGGEIVAARREVVLCAGAINTPQLLMLSGIGPAAHLRSLNITVVKDLPVGRNLQDHVAAGVTFTIQEPASLSTARLQNAPAFLRYAFLGSGPLASLGGVEGVAFVSTTYANTSVNWPDVQFHFIAGSHASDEGRHMRYILGLREDHWTSYYKPLTSRDHFTIMVLPARPRSRGFVELVSRDPRQHPKVVTNYLTEEHDVKVLLDGMRIARELGNTQAFKRLGSKLYEGAVPGCEHLPPSSPAAWECLARHLTLVFYHLCGTARMGPPGHPDTVVDPSLRVVDVSGLRVVDAAVFPTLPSANTNAAVTMVAERAAYLIQHEWQDVQQASVLTPLSSSVTSGQRGGTVGVKEEHYDEL</sequence>
<dbReference type="AlphaFoldDB" id="A0AAW0U568"/>
<dbReference type="PROSITE" id="PS00623">
    <property type="entry name" value="GMC_OXRED_1"/>
    <property type="match status" value="1"/>
</dbReference>
<dbReference type="PANTHER" id="PTHR11552:SF227">
    <property type="entry name" value="GLUCOSE DEHYDROGENASE [FAD, QUINONE]-LIKE PROTEIN"/>
    <property type="match status" value="1"/>
</dbReference>
<evidence type="ECO:0000256" key="4">
    <source>
        <dbReference type="SAM" id="MobiDB-lite"/>
    </source>
</evidence>
<dbReference type="InterPro" id="IPR000172">
    <property type="entry name" value="GMC_OxRdtase_N"/>
</dbReference>
<reference evidence="7 8" key="1">
    <citation type="submission" date="2023-03" db="EMBL/GenBank/DDBJ databases">
        <title>High-quality genome of Scylla paramamosain provides insights in environmental adaptation.</title>
        <authorList>
            <person name="Zhang L."/>
        </authorList>
    </citation>
    <scope>NUCLEOTIDE SEQUENCE [LARGE SCALE GENOMIC DNA]</scope>
    <source>
        <strain evidence="7">LZ_2023a</strain>
        <tissue evidence="7">Muscle</tissue>
    </source>
</reference>
<proteinExistence type="inferred from homology"/>
<keyword evidence="8" id="KW-1185">Reference proteome</keyword>
<evidence type="ECO:0000256" key="2">
    <source>
        <dbReference type="PIRSR" id="PIRSR000137-2"/>
    </source>
</evidence>
<dbReference type="InterPro" id="IPR007867">
    <property type="entry name" value="GMC_OxRtase_C"/>
</dbReference>
<dbReference type="GO" id="GO:0050660">
    <property type="term" value="F:flavin adenine dinucleotide binding"/>
    <property type="evidence" value="ECO:0007669"/>
    <property type="project" value="InterPro"/>
</dbReference>
<feature type="domain" description="Glucose-methanol-choline oxidoreductase N-terminal" evidence="6">
    <location>
        <begin position="260"/>
        <end position="274"/>
    </location>
</feature>
<evidence type="ECO:0000313" key="7">
    <source>
        <dbReference type="EMBL" id="KAK8394936.1"/>
    </source>
</evidence>
<dbReference type="SUPFAM" id="SSF54373">
    <property type="entry name" value="FAD-linked reductases, C-terminal domain"/>
    <property type="match status" value="1"/>
</dbReference>
<dbReference type="InterPro" id="IPR012132">
    <property type="entry name" value="GMC_OxRdtase"/>
</dbReference>
<dbReference type="SUPFAM" id="SSF51905">
    <property type="entry name" value="FAD/NAD(P)-binding domain"/>
    <property type="match status" value="1"/>
</dbReference>
<feature type="binding site" evidence="2">
    <location>
        <position position="226"/>
    </location>
    <ligand>
        <name>FAD</name>
        <dbReference type="ChEBI" id="CHEBI:57692"/>
    </ligand>
</feature>
<evidence type="ECO:0000259" key="6">
    <source>
        <dbReference type="PROSITE" id="PS00624"/>
    </source>
</evidence>
<comment type="similarity">
    <text evidence="1 3">Belongs to the GMC oxidoreductase family.</text>
</comment>
<accession>A0AAW0U568</accession>
<dbReference type="EMBL" id="JARAKH010000018">
    <property type="protein sequence ID" value="KAK8394936.1"/>
    <property type="molecule type" value="Genomic_DNA"/>
</dbReference>
<feature type="region of interest" description="Disordered" evidence="4">
    <location>
        <begin position="578"/>
        <end position="599"/>
    </location>
</feature>
<evidence type="ECO:0000256" key="1">
    <source>
        <dbReference type="ARBA" id="ARBA00010790"/>
    </source>
</evidence>
<comment type="caution">
    <text evidence="7">The sequence shown here is derived from an EMBL/GenBank/DDBJ whole genome shotgun (WGS) entry which is preliminary data.</text>
</comment>
<dbReference type="InterPro" id="IPR036188">
    <property type="entry name" value="FAD/NAD-bd_sf"/>
</dbReference>
<gene>
    <name evidence="7" type="ORF">O3P69_006016</name>
</gene>
<evidence type="ECO:0000256" key="3">
    <source>
        <dbReference type="RuleBase" id="RU003968"/>
    </source>
</evidence>
<keyword evidence="3" id="KW-0285">Flavoprotein</keyword>
<dbReference type="Gene3D" id="3.50.50.60">
    <property type="entry name" value="FAD/NAD(P)-binding domain"/>
    <property type="match status" value="1"/>
</dbReference>